<evidence type="ECO:0000259" key="8">
    <source>
        <dbReference type="Pfam" id="PF00857"/>
    </source>
</evidence>
<keyword evidence="3" id="KW-0479">Metal-binding</keyword>
<dbReference type="CDD" id="cd01011">
    <property type="entry name" value="nicotinamidase"/>
    <property type="match status" value="1"/>
</dbReference>
<dbReference type="InterPro" id="IPR036380">
    <property type="entry name" value="Isochorismatase-like_sf"/>
</dbReference>
<name>A0A077FAE8_9PSED</name>
<evidence type="ECO:0000256" key="1">
    <source>
        <dbReference type="ARBA" id="ARBA00006336"/>
    </source>
</evidence>
<reference evidence="9 10" key="1">
    <citation type="submission" date="2014-07" db="EMBL/GenBank/DDBJ databases">
        <authorList>
            <person name="Lee K."/>
            <person name="Lim J.Y."/>
            <person name="Hwang I."/>
        </authorList>
    </citation>
    <scope>NUCLEOTIDE SEQUENCE [LARGE SCALE GENOMIC DNA]</scope>
    <source>
        <strain evidence="9 10">KL28</strain>
    </source>
</reference>
<feature type="domain" description="Isochorismatase-like" evidence="8">
    <location>
        <begin position="83"/>
        <end position="204"/>
    </location>
</feature>
<dbReference type="SUPFAM" id="SSF52499">
    <property type="entry name" value="Isochorismatase-like hydrolases"/>
    <property type="match status" value="1"/>
</dbReference>
<dbReference type="InterPro" id="IPR000868">
    <property type="entry name" value="Isochorismatase-like_dom"/>
</dbReference>
<dbReference type="AlphaFoldDB" id="A0A077FAE8"/>
<dbReference type="Proteomes" id="UP000028931">
    <property type="component" value="Chromosome"/>
</dbReference>
<sequence>MNFPQSEIASFDVDAQCGFSPLCPDELPVPGGDEIVPALNFMASLAGFRVGSKDAHSPNAKWVVGSHAEMGAPTGLAHADKTWVPHCVVGTPGFELLPGLPKVTEYGYMVYKGLELDLHPYGAVYHDDAMTTGVIEVLRARGIRKVLVGGLALEYCVKMTVLQLLAAVFEVALYLPACRAISQEDAEQALLAMKNAGAVLVNTEAQLSQFVSEGK</sequence>
<dbReference type="KEGG" id="palk:PSAKL28_32360"/>
<evidence type="ECO:0000256" key="6">
    <source>
        <dbReference type="ARBA" id="ARBA00039017"/>
    </source>
</evidence>
<dbReference type="EMBL" id="CP009048">
    <property type="protein sequence ID" value="AIL62402.1"/>
    <property type="molecule type" value="Genomic_DNA"/>
</dbReference>
<keyword evidence="2" id="KW-0662">Pyridine nucleotide biosynthesis</keyword>
<dbReference type="PANTHER" id="PTHR11080:SF2">
    <property type="entry name" value="LD05707P"/>
    <property type="match status" value="1"/>
</dbReference>
<dbReference type="InterPro" id="IPR052347">
    <property type="entry name" value="Isochorismatase_Nicotinamidase"/>
</dbReference>
<dbReference type="HOGENOM" id="CLU_068979_13_1_6"/>
<dbReference type="Pfam" id="PF00857">
    <property type="entry name" value="Isochorismatase"/>
    <property type="match status" value="1"/>
</dbReference>
<dbReference type="Gene3D" id="3.40.50.850">
    <property type="entry name" value="Isochorismatase-like"/>
    <property type="match status" value="1"/>
</dbReference>
<dbReference type="GO" id="GO:0019363">
    <property type="term" value="P:pyridine nucleotide biosynthetic process"/>
    <property type="evidence" value="ECO:0007669"/>
    <property type="project" value="UniProtKB-KW"/>
</dbReference>
<dbReference type="EC" id="3.5.1.19" evidence="6"/>
<dbReference type="GO" id="GO:0046872">
    <property type="term" value="F:metal ion binding"/>
    <property type="evidence" value="ECO:0007669"/>
    <property type="project" value="UniProtKB-KW"/>
</dbReference>
<protein>
    <recommendedName>
        <fullName evidence="6">nicotinamidase</fullName>
        <ecNumber evidence="6">3.5.1.19</ecNumber>
    </recommendedName>
    <alternativeName>
        <fullName evidence="7">Nicotinamide deamidase</fullName>
    </alternativeName>
</protein>
<dbReference type="PANTHER" id="PTHR11080">
    <property type="entry name" value="PYRAZINAMIDASE/NICOTINAMIDASE"/>
    <property type="match status" value="1"/>
</dbReference>
<evidence type="ECO:0000256" key="2">
    <source>
        <dbReference type="ARBA" id="ARBA00022642"/>
    </source>
</evidence>
<evidence type="ECO:0000256" key="4">
    <source>
        <dbReference type="ARBA" id="ARBA00022801"/>
    </source>
</evidence>
<comment type="pathway">
    <text evidence="5">Cofactor biosynthesis; nicotinate biosynthesis; nicotinate from nicotinamide: step 1/1.</text>
</comment>
<dbReference type="RefSeq" id="WP_038612423.1">
    <property type="nucleotide sequence ID" value="NZ_CP009048.1"/>
</dbReference>
<comment type="similarity">
    <text evidence="1">Belongs to the isochorismatase family.</text>
</comment>
<gene>
    <name evidence="9" type="ORF">PSAKL28_32360</name>
</gene>
<evidence type="ECO:0000256" key="3">
    <source>
        <dbReference type="ARBA" id="ARBA00022723"/>
    </source>
</evidence>
<evidence type="ECO:0000256" key="5">
    <source>
        <dbReference type="ARBA" id="ARBA00037900"/>
    </source>
</evidence>
<keyword evidence="4" id="KW-0378">Hydrolase</keyword>
<evidence type="ECO:0000313" key="10">
    <source>
        <dbReference type="Proteomes" id="UP000028931"/>
    </source>
</evidence>
<accession>A0A077FAE8</accession>
<evidence type="ECO:0000256" key="7">
    <source>
        <dbReference type="ARBA" id="ARBA00043224"/>
    </source>
</evidence>
<proteinExistence type="inferred from homology"/>
<evidence type="ECO:0000313" key="9">
    <source>
        <dbReference type="EMBL" id="AIL62402.1"/>
    </source>
</evidence>
<organism evidence="9 10">
    <name type="scientific">Pseudomonas alkylphenolica</name>
    <dbReference type="NCBI Taxonomy" id="237609"/>
    <lineage>
        <taxon>Bacteria</taxon>
        <taxon>Pseudomonadati</taxon>
        <taxon>Pseudomonadota</taxon>
        <taxon>Gammaproteobacteria</taxon>
        <taxon>Pseudomonadales</taxon>
        <taxon>Pseudomonadaceae</taxon>
        <taxon>Pseudomonas</taxon>
    </lineage>
</organism>
<dbReference type="OrthoDB" id="9791276at2"/>
<dbReference type="eggNOG" id="COG1335">
    <property type="taxonomic scope" value="Bacteria"/>
</dbReference>
<dbReference type="GO" id="GO:0008936">
    <property type="term" value="F:nicotinamidase activity"/>
    <property type="evidence" value="ECO:0007669"/>
    <property type="project" value="UniProtKB-EC"/>
</dbReference>